<gene>
    <name evidence="1" type="ORF">AB8Z38_30080</name>
</gene>
<proteinExistence type="predicted"/>
<sequence>MKLLTEYIERALQLEALAEGETDAKFKADLLKQADSYRKLAAKRAAQYGMPPPSLPEKPK</sequence>
<protein>
    <submittedName>
        <fullName evidence="1">Uncharacterized protein</fullName>
    </submittedName>
</protein>
<accession>A0AB39XH35</accession>
<dbReference type="RefSeq" id="WP_369721264.1">
    <property type="nucleotide sequence ID" value="NZ_CP165734.1"/>
</dbReference>
<name>A0AB39XH35_9BRAD</name>
<organism evidence="1">
    <name type="scientific">Bradyrhizobium sp. LLZ17</name>
    <dbReference type="NCBI Taxonomy" id="3239388"/>
    <lineage>
        <taxon>Bacteria</taxon>
        <taxon>Pseudomonadati</taxon>
        <taxon>Pseudomonadota</taxon>
        <taxon>Alphaproteobacteria</taxon>
        <taxon>Hyphomicrobiales</taxon>
        <taxon>Nitrobacteraceae</taxon>
        <taxon>Bradyrhizobium</taxon>
    </lineage>
</organism>
<dbReference type="EMBL" id="CP165734">
    <property type="protein sequence ID" value="XDV56819.1"/>
    <property type="molecule type" value="Genomic_DNA"/>
</dbReference>
<reference evidence="1" key="1">
    <citation type="submission" date="2024-08" db="EMBL/GenBank/DDBJ databases">
        <authorList>
            <person name="Chaddad Z."/>
            <person name="Lamrabet M."/>
            <person name="Bouhnik O."/>
            <person name="Alami S."/>
            <person name="Wipf D."/>
            <person name="Courty P.E."/>
            <person name="Missbah El Idrissi M."/>
        </authorList>
    </citation>
    <scope>NUCLEOTIDE SEQUENCE</scope>
    <source>
        <strain evidence="1">LLZ17</strain>
    </source>
</reference>
<evidence type="ECO:0000313" key="1">
    <source>
        <dbReference type="EMBL" id="XDV56819.1"/>
    </source>
</evidence>
<dbReference type="AlphaFoldDB" id="A0AB39XH35"/>